<dbReference type="AlphaFoldDB" id="A0A2K5ASW6"/>
<sequence>MRAKPLSIMILLTTLLAVPYMQIKPVLGHGLHSDEVAIANLGGRALTGRVEMYPPSLDTKNLPDEAFIRIRVFDANNNNNISNVSYNIRVTQGGKLLLLDNFFSPDGDLWLRIKPDPKMKQPMISAPQEPTGLPKWIGTFDHPVEIKGPIITDGGLYEFKIEIWSIDTPKVLLEPTLKFNAYVTVATIQEYEAPIGKVEVRSFYDKILTLDYKEDNNAITFTMPMNWDKKYLAQVPFIHQEVVFDDATKVADKYTGLLNGFRLPENNIVIDRSAEQPVVHFMIFNNTLQKIADHFAEMGTQPKIAEFTLIPGEVDVGTPLEVEAGQLSKYSATGAYHISISVPDTIEPMKPTAFAISIMDANTGAYKDVLYQFVIIKDGQELARRNGATLGGSSVEYFTFTDQHVGPVTIRLEKIGNNEQESAEFSVTVAPEFPWAIFALIGALGSAVALARGRFTLLAR</sequence>
<protein>
    <recommendedName>
        <fullName evidence="4">Peptidase</fullName>
    </recommendedName>
</protein>
<keyword evidence="1" id="KW-1133">Transmembrane helix</keyword>
<accession>A0A2K5ASW6</accession>
<keyword evidence="1" id="KW-0472">Membrane</keyword>
<dbReference type="EMBL" id="LT981265">
    <property type="protein sequence ID" value="SPC34746.1"/>
    <property type="molecule type" value="Genomic_DNA"/>
</dbReference>
<evidence type="ECO:0008006" key="4">
    <source>
        <dbReference type="Google" id="ProtNLM"/>
    </source>
</evidence>
<organism evidence="2 3">
    <name type="scientific">Candidatus Nitrosocaldus cavascurensis</name>
    <dbReference type="NCBI Taxonomy" id="2058097"/>
    <lineage>
        <taxon>Archaea</taxon>
        <taxon>Nitrososphaerota</taxon>
        <taxon>Nitrososphaeria</taxon>
        <taxon>Candidatus Nitrosocaldales</taxon>
        <taxon>Candidatus Nitrosocaldaceae</taxon>
        <taxon>Candidatus Nitrosocaldus</taxon>
    </lineage>
</organism>
<reference evidence="3" key="1">
    <citation type="submission" date="2018-01" db="EMBL/GenBank/DDBJ databases">
        <authorList>
            <person name="Kerou L M."/>
        </authorList>
    </citation>
    <scope>NUCLEOTIDE SEQUENCE [LARGE SCALE GENOMIC DNA]</scope>
    <source>
        <strain evidence="3">SCU2</strain>
    </source>
</reference>
<proteinExistence type="predicted"/>
<dbReference type="Proteomes" id="UP000236248">
    <property type="component" value="Chromosome NCAV"/>
</dbReference>
<evidence type="ECO:0000256" key="1">
    <source>
        <dbReference type="SAM" id="Phobius"/>
    </source>
</evidence>
<dbReference type="GeneID" id="41595572"/>
<dbReference type="RefSeq" id="WP_103286652.1">
    <property type="nucleotide sequence ID" value="NZ_LT981265.1"/>
</dbReference>
<evidence type="ECO:0000313" key="2">
    <source>
        <dbReference type="EMBL" id="SPC34746.1"/>
    </source>
</evidence>
<evidence type="ECO:0000313" key="3">
    <source>
        <dbReference type="Proteomes" id="UP000236248"/>
    </source>
</evidence>
<dbReference type="KEGG" id="ncv:NCAV_1581"/>
<feature type="transmembrane region" description="Helical" evidence="1">
    <location>
        <begin position="433"/>
        <end position="451"/>
    </location>
</feature>
<keyword evidence="1" id="KW-0812">Transmembrane</keyword>
<gene>
    <name evidence="2" type="ORF">NCAV_1581</name>
</gene>
<keyword evidence="3" id="KW-1185">Reference proteome</keyword>
<name>A0A2K5ASW6_9ARCH</name>